<protein>
    <recommendedName>
        <fullName evidence="1">Flagella basal body P-ring formation protein FlgA</fullName>
    </recommendedName>
</protein>
<dbReference type="InterPro" id="IPR017585">
    <property type="entry name" value="SAF_FlgA"/>
</dbReference>
<organism evidence="3 4">
    <name type="scientific">Roseovarius indicus</name>
    <dbReference type="NCBI Taxonomy" id="540747"/>
    <lineage>
        <taxon>Bacteria</taxon>
        <taxon>Pseudomonadati</taxon>
        <taxon>Pseudomonadota</taxon>
        <taxon>Alphaproteobacteria</taxon>
        <taxon>Rhodobacterales</taxon>
        <taxon>Roseobacteraceae</taxon>
        <taxon>Roseovarius</taxon>
    </lineage>
</organism>
<comment type="similarity">
    <text evidence="1">Belongs to the FlgA family.</text>
</comment>
<dbReference type="NCBIfam" id="TIGR03170">
    <property type="entry name" value="flgA_cterm"/>
    <property type="match status" value="1"/>
</dbReference>
<dbReference type="InterPro" id="IPR039246">
    <property type="entry name" value="Flagellar_FlgA"/>
</dbReference>
<evidence type="ECO:0000313" key="3">
    <source>
        <dbReference type="EMBL" id="QEW25591.1"/>
    </source>
</evidence>
<keyword evidence="1" id="KW-0574">Periplasm</keyword>
<gene>
    <name evidence="3" type="ORF">RIdsm_01378</name>
</gene>
<evidence type="ECO:0000256" key="1">
    <source>
        <dbReference type="RuleBase" id="RU362063"/>
    </source>
</evidence>
<proteinExistence type="inferred from homology"/>
<sequence>MTLFPSKARMLAVLLLAVLVTPGLATAERLTKLIEERAVGNFSGVFPASGRYDIKLVDETRTEAEYIAEFWMDERSGKFIANAVSDTGDIFRIWGVATLTVPVPLPIARKLPGELVSESDIEMFRLPYARLGAFAILDREALVGMEVRRMLPANQPVARQSVMAPTLVERGEIVTIEYRMGGLHLNARGRSLADAHLGQELRVVNLSGNKTITAVARAEGVVVVER</sequence>
<dbReference type="Proteomes" id="UP000325785">
    <property type="component" value="Chromosome"/>
</dbReference>
<dbReference type="GO" id="GO:0042597">
    <property type="term" value="C:periplasmic space"/>
    <property type="evidence" value="ECO:0007669"/>
    <property type="project" value="UniProtKB-SubCell"/>
</dbReference>
<feature type="domain" description="Flagella basal body P-ring formation protein FlgA SAF" evidence="2">
    <location>
        <begin position="112"/>
        <end position="224"/>
    </location>
</feature>
<dbReference type="PANTHER" id="PTHR36307">
    <property type="entry name" value="FLAGELLA BASAL BODY P-RING FORMATION PROTEIN FLGA"/>
    <property type="match status" value="1"/>
</dbReference>
<keyword evidence="3" id="KW-0969">Cilium</keyword>
<keyword evidence="1" id="KW-1005">Bacterial flagellum biogenesis</keyword>
<accession>A0A5P3A8U0</accession>
<dbReference type="OrthoDB" id="7619725at2"/>
<dbReference type="GO" id="GO:0044780">
    <property type="term" value="P:bacterial-type flagellum assembly"/>
    <property type="evidence" value="ECO:0007669"/>
    <property type="project" value="InterPro"/>
</dbReference>
<keyword evidence="3" id="KW-0282">Flagellum</keyword>
<dbReference type="PANTHER" id="PTHR36307:SF1">
    <property type="entry name" value="FLAGELLA BASAL BODY P-RING FORMATION PROTEIN FLGA"/>
    <property type="match status" value="1"/>
</dbReference>
<dbReference type="RefSeq" id="WP_082647322.1">
    <property type="nucleotide sequence ID" value="NZ_CP031598.1"/>
</dbReference>
<evidence type="ECO:0000313" key="4">
    <source>
        <dbReference type="Proteomes" id="UP000325785"/>
    </source>
</evidence>
<keyword evidence="3" id="KW-0966">Cell projection</keyword>
<dbReference type="AlphaFoldDB" id="A0A5P3A8U0"/>
<comment type="function">
    <text evidence="1">Involved in the assembly process of the P-ring formation. It may associate with FlgF on the rod constituting a structure essential for the P-ring assembly or may act as a modulator protein for the P-ring assembly.</text>
</comment>
<dbReference type="Pfam" id="PF13144">
    <property type="entry name" value="ChapFlgA"/>
    <property type="match status" value="1"/>
</dbReference>
<dbReference type="CDD" id="cd11614">
    <property type="entry name" value="SAF_CpaB_FlgA_like"/>
    <property type="match status" value="1"/>
</dbReference>
<dbReference type="Gene3D" id="2.30.30.760">
    <property type="match status" value="1"/>
</dbReference>
<dbReference type="KEGG" id="rid:RIdsm_01378"/>
<name>A0A5P3A8U0_9RHOB</name>
<evidence type="ECO:0000259" key="2">
    <source>
        <dbReference type="Pfam" id="PF13144"/>
    </source>
</evidence>
<comment type="subcellular location">
    <subcellularLocation>
        <location evidence="1">Periplasm</location>
    </subcellularLocation>
</comment>
<dbReference type="EMBL" id="CP031598">
    <property type="protein sequence ID" value="QEW25591.1"/>
    <property type="molecule type" value="Genomic_DNA"/>
</dbReference>
<reference evidence="3 4" key="1">
    <citation type="submission" date="2018-08" db="EMBL/GenBank/DDBJ databases">
        <title>Genetic Globetrotter - A new plasmid hitch-hiking vast phylogenetic and geographic distances.</title>
        <authorList>
            <person name="Vollmers J."/>
            <person name="Petersen J."/>
        </authorList>
    </citation>
    <scope>NUCLEOTIDE SEQUENCE [LARGE SCALE GENOMIC DNA]</scope>
    <source>
        <strain evidence="3 4">DSM 26383</strain>
    </source>
</reference>